<sequence length="186" mass="20235">MTNRFVTAQLFRVGHLPTVERRGVAIPRQGTSALMVTSVRETHVMLLTPGRGTLRRGTPRGTRIFDGTHVVARLDERADQDWYEVADVLVTPQPGREILGRYPGCEVAVGARPPGCLAALRDGRLVTIAGSARPALCGSFLYGWRAAGMPLDALTTDSVFFGRYVGRIEALETTRRACVRTGEEAA</sequence>
<protein>
    <recommendedName>
        <fullName evidence="3">Hedgehog/Intein (Hint) domain-containing protein</fullName>
    </recommendedName>
</protein>
<proteinExistence type="predicted"/>
<evidence type="ECO:0008006" key="3">
    <source>
        <dbReference type="Google" id="ProtNLM"/>
    </source>
</evidence>
<gene>
    <name evidence="1" type="ORF">ACFOYY_35135</name>
</gene>
<comment type="caution">
    <text evidence="1">The sequence shown here is derived from an EMBL/GenBank/DDBJ whole genome shotgun (WGS) entry which is preliminary data.</text>
</comment>
<dbReference type="EMBL" id="JBHSBC010000046">
    <property type="protein sequence ID" value="MFC3985409.1"/>
    <property type="molecule type" value="Genomic_DNA"/>
</dbReference>
<dbReference type="Proteomes" id="UP001595698">
    <property type="component" value="Unassembled WGS sequence"/>
</dbReference>
<evidence type="ECO:0000313" key="1">
    <source>
        <dbReference type="EMBL" id="MFC3985409.1"/>
    </source>
</evidence>
<name>A0ABV8F9P6_9ACTN</name>
<keyword evidence="2" id="KW-1185">Reference proteome</keyword>
<evidence type="ECO:0000313" key="2">
    <source>
        <dbReference type="Proteomes" id="UP001595698"/>
    </source>
</evidence>
<reference evidence="2" key="1">
    <citation type="journal article" date="2019" name="Int. J. Syst. Evol. Microbiol.">
        <title>The Global Catalogue of Microorganisms (GCM) 10K type strain sequencing project: providing services to taxonomists for standard genome sequencing and annotation.</title>
        <authorList>
            <consortium name="The Broad Institute Genomics Platform"/>
            <consortium name="The Broad Institute Genome Sequencing Center for Infectious Disease"/>
            <person name="Wu L."/>
            <person name="Ma J."/>
        </authorList>
    </citation>
    <scope>NUCLEOTIDE SEQUENCE [LARGE SCALE GENOMIC DNA]</scope>
    <source>
        <strain evidence="2">TBRC 7912</strain>
    </source>
</reference>
<organism evidence="1 2">
    <name type="scientific">Streptosporangium jomthongense</name>
    <dbReference type="NCBI Taxonomy" id="1193683"/>
    <lineage>
        <taxon>Bacteria</taxon>
        <taxon>Bacillati</taxon>
        <taxon>Actinomycetota</taxon>
        <taxon>Actinomycetes</taxon>
        <taxon>Streptosporangiales</taxon>
        <taxon>Streptosporangiaceae</taxon>
        <taxon>Streptosporangium</taxon>
    </lineage>
</organism>
<dbReference type="RefSeq" id="WP_386195478.1">
    <property type="nucleotide sequence ID" value="NZ_JBHSBC010000046.1"/>
</dbReference>
<accession>A0ABV8F9P6</accession>